<keyword evidence="3" id="KW-1185">Reference proteome</keyword>
<dbReference type="RefSeq" id="WP_189398682.1">
    <property type="nucleotide sequence ID" value="NZ_BMXA01000001.1"/>
</dbReference>
<organism evidence="2 3">
    <name type="scientific">Arenicella chitinivorans</name>
    <dbReference type="NCBI Taxonomy" id="1329800"/>
    <lineage>
        <taxon>Bacteria</taxon>
        <taxon>Pseudomonadati</taxon>
        <taxon>Pseudomonadota</taxon>
        <taxon>Gammaproteobacteria</taxon>
        <taxon>Arenicellales</taxon>
        <taxon>Arenicellaceae</taxon>
        <taxon>Arenicella</taxon>
    </lineage>
</organism>
<sequence>MSRFLTLALLFVLVACEQGQQTSSSINKPNNDVLPVDTLYHNGTIWTGLSGAGDAQMLATKAGKIVYVGDGSGVQFKATRSVDLKGQFMSPGFIDNHVHFIDGGAGLASVDLRDANTREEFVRRIGDYSQTLPEGRWVLYGNWDHELWGGELPTRHWIDAVTGDTPVFVMRLDWHMGLANSAALKLAGIDKNSTAPADGEIVRDAEGEPSGVLKDGAMNAVLDVIPARTDDEFLAAFVAAQNHALSLGVVQVHAMPANPKERTLLPALQKVQAAGAFKMRVYAMSPIEYWEELAAKIATEGTHKGKLRWGGVKGFVDGALGSSTAWFYDPYDDQPSNSGFPLTQPERLRALITAADDAGLKLNIHAIGDRAIDELITAFRETGGHATLAHRFRIEHFQHPSEQAIALAARSGIIAAMQPYHAIDDGRWAEKRIGEARSKTTYAFRSILDSGGLLSFGSDWPVAPLSPIEGIYAAVTRQTTDGAKPAGWQPQQKITVTEALRAYTSVNAYAGFEENQAGTLEVGKRADLVILSDDPRKVAPDAIRTIEVVTTIVDGDVVYEHE</sequence>
<dbReference type="Pfam" id="PF07969">
    <property type="entry name" value="Amidohydro_3"/>
    <property type="match status" value="1"/>
</dbReference>
<dbReference type="Gene3D" id="3.20.20.140">
    <property type="entry name" value="Metal-dependent hydrolases"/>
    <property type="match status" value="1"/>
</dbReference>
<feature type="domain" description="Amidohydrolase 3" evidence="1">
    <location>
        <begin position="82"/>
        <end position="559"/>
    </location>
</feature>
<evidence type="ECO:0000259" key="1">
    <source>
        <dbReference type="Pfam" id="PF07969"/>
    </source>
</evidence>
<dbReference type="InterPro" id="IPR033932">
    <property type="entry name" value="YtcJ-like"/>
</dbReference>
<reference evidence="2" key="2">
    <citation type="submission" date="2020-09" db="EMBL/GenBank/DDBJ databases">
        <authorList>
            <person name="Sun Q."/>
            <person name="Kim S."/>
        </authorList>
    </citation>
    <scope>NUCLEOTIDE SEQUENCE</scope>
    <source>
        <strain evidence="2">KCTC 12711</strain>
    </source>
</reference>
<dbReference type="SUPFAM" id="SSF51338">
    <property type="entry name" value="Composite domain of metallo-dependent hydrolases"/>
    <property type="match status" value="1"/>
</dbReference>
<dbReference type="Gene3D" id="3.10.310.70">
    <property type="match status" value="1"/>
</dbReference>
<dbReference type="PANTHER" id="PTHR22642:SF2">
    <property type="entry name" value="PROTEIN LONG AFTER FAR-RED 3"/>
    <property type="match status" value="1"/>
</dbReference>
<reference evidence="2" key="1">
    <citation type="journal article" date="2014" name="Int. J. Syst. Evol. Microbiol.">
        <title>Complete genome sequence of Corynebacterium casei LMG S-19264T (=DSM 44701T), isolated from a smear-ripened cheese.</title>
        <authorList>
            <consortium name="US DOE Joint Genome Institute (JGI-PGF)"/>
            <person name="Walter F."/>
            <person name="Albersmeier A."/>
            <person name="Kalinowski J."/>
            <person name="Ruckert C."/>
        </authorList>
    </citation>
    <scope>NUCLEOTIDE SEQUENCE</scope>
    <source>
        <strain evidence="2">KCTC 12711</strain>
    </source>
</reference>
<dbReference type="Proteomes" id="UP000614811">
    <property type="component" value="Unassembled WGS sequence"/>
</dbReference>
<dbReference type="GO" id="GO:0016810">
    <property type="term" value="F:hydrolase activity, acting on carbon-nitrogen (but not peptide) bonds"/>
    <property type="evidence" value="ECO:0007669"/>
    <property type="project" value="InterPro"/>
</dbReference>
<name>A0A918VIC3_9GAMM</name>
<evidence type="ECO:0000313" key="2">
    <source>
        <dbReference type="EMBL" id="GHA01127.1"/>
    </source>
</evidence>
<dbReference type="Gene3D" id="2.30.40.10">
    <property type="entry name" value="Urease, subunit C, domain 1"/>
    <property type="match status" value="1"/>
</dbReference>
<evidence type="ECO:0000313" key="3">
    <source>
        <dbReference type="Proteomes" id="UP000614811"/>
    </source>
</evidence>
<dbReference type="AlphaFoldDB" id="A0A918VIC3"/>
<comment type="caution">
    <text evidence="2">The sequence shown here is derived from an EMBL/GenBank/DDBJ whole genome shotgun (WGS) entry which is preliminary data.</text>
</comment>
<dbReference type="SUPFAM" id="SSF51556">
    <property type="entry name" value="Metallo-dependent hydrolases"/>
    <property type="match status" value="1"/>
</dbReference>
<dbReference type="PROSITE" id="PS51257">
    <property type="entry name" value="PROKAR_LIPOPROTEIN"/>
    <property type="match status" value="1"/>
</dbReference>
<dbReference type="InterPro" id="IPR011059">
    <property type="entry name" value="Metal-dep_hydrolase_composite"/>
</dbReference>
<protein>
    <submittedName>
        <fullName evidence="2">Amidohydrolase</fullName>
    </submittedName>
</protein>
<accession>A0A918VIC3</accession>
<dbReference type="InterPro" id="IPR032466">
    <property type="entry name" value="Metal_Hydrolase"/>
</dbReference>
<dbReference type="InterPro" id="IPR013108">
    <property type="entry name" value="Amidohydro_3"/>
</dbReference>
<dbReference type="CDD" id="cd01300">
    <property type="entry name" value="YtcJ_like"/>
    <property type="match status" value="1"/>
</dbReference>
<proteinExistence type="predicted"/>
<gene>
    <name evidence="2" type="ORF">GCM10008090_07790</name>
</gene>
<dbReference type="PANTHER" id="PTHR22642">
    <property type="entry name" value="IMIDAZOLONEPROPIONASE"/>
    <property type="match status" value="1"/>
</dbReference>
<dbReference type="EMBL" id="BMXA01000001">
    <property type="protein sequence ID" value="GHA01127.1"/>
    <property type="molecule type" value="Genomic_DNA"/>
</dbReference>